<dbReference type="Gene3D" id="3.40.50.880">
    <property type="match status" value="1"/>
</dbReference>
<dbReference type="AlphaFoldDB" id="A0A117LZS8"/>
<dbReference type="InterPro" id="IPR029062">
    <property type="entry name" value="Class_I_gatase-like"/>
</dbReference>
<dbReference type="PANTHER" id="PTHR11550:SF0">
    <property type="entry name" value="CTP SYNTHASE-RELATED"/>
    <property type="match status" value="1"/>
</dbReference>
<reference evidence="2" key="1">
    <citation type="journal article" date="2015" name="MBio">
        <title>Genome-Resolved Metagenomic Analysis Reveals Roles for Candidate Phyla and Other Microbial Community Members in Biogeochemical Transformations in Oil Reservoirs.</title>
        <authorList>
            <person name="Hu P."/>
            <person name="Tom L."/>
            <person name="Singh A."/>
            <person name="Thomas B.C."/>
            <person name="Baker B.J."/>
            <person name="Piceno Y.M."/>
            <person name="Andersen G.L."/>
            <person name="Banfield J.F."/>
        </authorList>
    </citation>
    <scope>NUCLEOTIDE SEQUENCE [LARGE SCALE GENOMIC DNA]</scope>
</reference>
<dbReference type="PANTHER" id="PTHR11550">
    <property type="entry name" value="CTP SYNTHASE"/>
    <property type="match status" value="1"/>
</dbReference>
<gene>
    <name evidence="1" type="ORF">XD93_0939</name>
</gene>
<feature type="non-terminal residue" evidence="1">
    <location>
        <position position="1"/>
    </location>
</feature>
<dbReference type="GO" id="GO:0003883">
    <property type="term" value="F:CTP synthase activity"/>
    <property type="evidence" value="ECO:0007669"/>
    <property type="project" value="InterPro"/>
</dbReference>
<proteinExistence type="predicted"/>
<evidence type="ECO:0000313" key="1">
    <source>
        <dbReference type="EMBL" id="KUK76405.1"/>
    </source>
</evidence>
<dbReference type="GO" id="GO:0042802">
    <property type="term" value="F:identical protein binding"/>
    <property type="evidence" value="ECO:0007669"/>
    <property type="project" value="TreeGrafter"/>
</dbReference>
<dbReference type="EMBL" id="LGGO01000157">
    <property type="protein sequence ID" value="KUK76405.1"/>
    <property type="molecule type" value="Genomic_DNA"/>
</dbReference>
<protein>
    <submittedName>
        <fullName evidence="1">CTP synthetase</fullName>
    </submittedName>
</protein>
<accession>A0A117LZS8</accession>
<evidence type="ECO:0000313" key="2">
    <source>
        <dbReference type="Proteomes" id="UP000053904"/>
    </source>
</evidence>
<dbReference type="Proteomes" id="UP000053904">
    <property type="component" value="Unassembled WGS sequence"/>
</dbReference>
<dbReference type="GO" id="GO:0005829">
    <property type="term" value="C:cytosol"/>
    <property type="evidence" value="ECO:0007669"/>
    <property type="project" value="TreeGrafter"/>
</dbReference>
<dbReference type="SUPFAM" id="SSF52317">
    <property type="entry name" value="Class I glutamine amidotransferase-like"/>
    <property type="match status" value="1"/>
</dbReference>
<dbReference type="InterPro" id="IPR004468">
    <property type="entry name" value="CTP_synthase"/>
</dbReference>
<comment type="caution">
    <text evidence="1">The sequence shown here is derived from an EMBL/GenBank/DDBJ whole genome shotgun (WGS) entry which is preliminary data.</text>
</comment>
<organism evidence="1 2">
    <name type="scientific">candidate division WS6 bacterium 34_10</name>
    <dbReference type="NCBI Taxonomy" id="1641389"/>
    <lineage>
        <taxon>Bacteria</taxon>
        <taxon>Candidatus Dojkabacteria</taxon>
    </lineage>
</organism>
<dbReference type="GO" id="GO:0006241">
    <property type="term" value="P:CTP biosynthetic process"/>
    <property type="evidence" value="ECO:0007669"/>
    <property type="project" value="TreeGrafter"/>
</dbReference>
<dbReference type="PATRIC" id="fig|1641389.3.peg.1117"/>
<dbReference type="GO" id="GO:0019856">
    <property type="term" value="P:pyrimidine nucleobase biosynthetic process"/>
    <property type="evidence" value="ECO:0007669"/>
    <property type="project" value="TreeGrafter"/>
</dbReference>
<sequence>GKSPDGNLIEAIELPKDVHPFFIGTQYHPELKTRFLAPHPLFMGFVQAAINQSKKKK</sequence>
<dbReference type="PROSITE" id="PS51273">
    <property type="entry name" value="GATASE_TYPE_1"/>
    <property type="match status" value="1"/>
</dbReference>
<name>A0A117LZS8_9BACT</name>